<gene>
    <name evidence="1" type="ORF">H2199_000569</name>
</gene>
<comment type="caution">
    <text evidence="1">The sequence shown here is derived from an EMBL/GenBank/DDBJ whole genome shotgun (WGS) entry which is preliminary data.</text>
</comment>
<protein>
    <submittedName>
        <fullName evidence="1">Uncharacterized protein</fullName>
    </submittedName>
</protein>
<accession>A0ACC2ZQJ2</accession>
<proteinExistence type="predicted"/>
<evidence type="ECO:0000313" key="1">
    <source>
        <dbReference type="EMBL" id="KAJ9649790.1"/>
    </source>
</evidence>
<evidence type="ECO:0000313" key="2">
    <source>
        <dbReference type="Proteomes" id="UP001172680"/>
    </source>
</evidence>
<name>A0ACC2ZQJ2_9PEZI</name>
<organism evidence="1 2">
    <name type="scientific">Coniosporium tulheliwenetii</name>
    <dbReference type="NCBI Taxonomy" id="3383036"/>
    <lineage>
        <taxon>Eukaryota</taxon>
        <taxon>Fungi</taxon>
        <taxon>Dikarya</taxon>
        <taxon>Ascomycota</taxon>
        <taxon>Pezizomycotina</taxon>
        <taxon>Dothideomycetes</taxon>
        <taxon>Dothideomycetes incertae sedis</taxon>
        <taxon>Coniosporium</taxon>
    </lineage>
</organism>
<reference evidence="1" key="1">
    <citation type="submission" date="2022-10" db="EMBL/GenBank/DDBJ databases">
        <title>Culturing micro-colonial fungi from biological soil crusts in the Mojave desert and describing Neophaeococcomyces mojavensis, and introducing the new genera and species Taxawa tesnikishii.</title>
        <authorList>
            <person name="Kurbessoian T."/>
            <person name="Stajich J.E."/>
        </authorList>
    </citation>
    <scope>NUCLEOTIDE SEQUENCE</scope>
    <source>
        <strain evidence="1">JES_115</strain>
    </source>
</reference>
<keyword evidence="2" id="KW-1185">Reference proteome</keyword>
<dbReference type="EMBL" id="JAPDRP010000001">
    <property type="protein sequence ID" value="KAJ9649790.1"/>
    <property type="molecule type" value="Genomic_DNA"/>
</dbReference>
<dbReference type="Proteomes" id="UP001172680">
    <property type="component" value="Unassembled WGS sequence"/>
</dbReference>
<sequence length="650" mass="69551">MTSNVSLQLFPPPLKKVKRSLSRKASVKQAAREPVAERLERAKSPVDFHELVIQVNSPTTASPVAIPPQACVLQTSLEQHGTAPAALDRRNAASPTPSMTHTRAESPPVSDARSAHRTRTSSPVSRQQAALPVTGSERQHAATPSISEVYSLRSGSPTLVRSNSAATTRGPRSPGEPPLMQSIFPRYDHGRRLSQQQYRPTQASPTHIPRDKISKAPYSPGFYSPHGDVLNGDASGSSSTTLEFTPAGELYPLWDAANGQGTPIAAQQYVLQMHRPVDATSSNHSQFVFGPSQSQPFYSLTQSSFLEAYSNGTESNDANKDHELLIQRHHPNKPMSFPIAHLTLRTPPPAPSPSAVQPPPLQQQSLITSIYPKLAALSALELAAQSPTASSLALVDPEATSPAAAQLAAEAVQEAAVRECCALTWTPAVPGGQARSATYELQHPSLGVFPIEVQGDVAQGLSSARSKSAASVFIRCPPSHNKNDDADRELRKPKGYGHNDDGDDVLARLGLSTDALTVDAGAIMRFGNAYLIDVAVSAVLAVAVAEANRRTETVKTSFEGPPTAAARGSPKLAAKELKKDKKAKHRQRQGDIEAGMAGEKDRGKEELPTVTRAVLKVLRVGFKTAVWVLELAMRVLTKMVVVATRCVQKA</sequence>